<gene>
    <name evidence="6" type="primary">rpsI</name>
    <name evidence="6" type="ORF">NARRFE1_01050</name>
</gene>
<dbReference type="InterPro" id="IPR020568">
    <property type="entry name" value="Ribosomal_Su5_D2-typ_SF"/>
</dbReference>
<dbReference type="RefSeq" id="WP_148708400.1">
    <property type="nucleotide sequence ID" value="NZ_AP018161.1"/>
</dbReference>
<accession>A0A2Z5T3S6</accession>
<dbReference type="SUPFAM" id="SSF54211">
    <property type="entry name" value="Ribosomal protein S5 domain 2-like"/>
    <property type="match status" value="1"/>
</dbReference>
<dbReference type="InterPro" id="IPR000754">
    <property type="entry name" value="Ribosomal_uS9"/>
</dbReference>
<dbReference type="Pfam" id="PF00380">
    <property type="entry name" value="Ribosomal_S9"/>
    <property type="match status" value="1"/>
</dbReference>
<keyword evidence="2 6" id="KW-0689">Ribosomal protein</keyword>
<dbReference type="OrthoDB" id="9803965at2"/>
<comment type="similarity">
    <text evidence="1">Belongs to the universal ribosomal protein uS9 family.</text>
</comment>
<dbReference type="InterPro" id="IPR023035">
    <property type="entry name" value="Ribosomal_uS9_bac/plastid"/>
</dbReference>
<dbReference type="PANTHER" id="PTHR21569:SF1">
    <property type="entry name" value="SMALL RIBOSOMAL SUBUNIT PROTEIN US9M"/>
    <property type="match status" value="1"/>
</dbReference>
<evidence type="ECO:0000256" key="2">
    <source>
        <dbReference type="ARBA" id="ARBA00022980"/>
    </source>
</evidence>
<organism evidence="6 7">
    <name type="scientific">endosymbiont of Rhynchophorus ferrugineus</name>
    <dbReference type="NCBI Taxonomy" id="1972133"/>
    <lineage>
        <taxon>Bacteria</taxon>
        <taxon>Pseudomonadati</taxon>
        <taxon>Pseudomonadota</taxon>
        <taxon>Gammaproteobacteria</taxon>
        <taxon>Candidatus Nardonella</taxon>
    </lineage>
</organism>
<keyword evidence="7" id="KW-1185">Reference proteome</keyword>
<proteinExistence type="inferred from homology"/>
<evidence type="ECO:0000256" key="3">
    <source>
        <dbReference type="ARBA" id="ARBA00023274"/>
    </source>
</evidence>
<dbReference type="EMBL" id="AP018161">
    <property type="protein sequence ID" value="BBA85050.1"/>
    <property type="molecule type" value="Genomic_DNA"/>
</dbReference>
<evidence type="ECO:0000313" key="7">
    <source>
        <dbReference type="Proteomes" id="UP000289537"/>
    </source>
</evidence>
<keyword evidence="3" id="KW-0687">Ribonucleoprotein</keyword>
<sequence>MNKIYHNTAKRKTSIARVFIKKGVGNIKINKININDYFYNKLYINIILKPIIILNMINKIDIFITVKGGGIMSQLNAIKLAISKTLVGINLKFKTQLKKEKLLTSDSRIVERKKYGFKKSRKKIQFSKR</sequence>
<dbReference type="KEGG" id="eor:NARRFE1_01050"/>
<dbReference type="GO" id="GO:0003735">
    <property type="term" value="F:structural constituent of ribosome"/>
    <property type="evidence" value="ECO:0007669"/>
    <property type="project" value="InterPro"/>
</dbReference>
<dbReference type="AlphaFoldDB" id="A0A2Z5T3S6"/>
<dbReference type="GO" id="GO:0015935">
    <property type="term" value="C:small ribosomal subunit"/>
    <property type="evidence" value="ECO:0007669"/>
    <property type="project" value="TreeGrafter"/>
</dbReference>
<dbReference type="NCBIfam" id="NF001099">
    <property type="entry name" value="PRK00132.1"/>
    <property type="match status" value="1"/>
</dbReference>
<evidence type="ECO:0000256" key="1">
    <source>
        <dbReference type="ARBA" id="ARBA00005251"/>
    </source>
</evidence>
<dbReference type="Gene3D" id="3.30.230.10">
    <property type="match status" value="1"/>
</dbReference>
<dbReference type="InterPro" id="IPR014721">
    <property type="entry name" value="Ribsml_uS5_D2-typ_fold_subgr"/>
</dbReference>
<dbReference type="Proteomes" id="UP000289537">
    <property type="component" value="Chromosome"/>
</dbReference>
<dbReference type="GO" id="GO:0003723">
    <property type="term" value="F:RNA binding"/>
    <property type="evidence" value="ECO:0007669"/>
    <property type="project" value="TreeGrafter"/>
</dbReference>
<evidence type="ECO:0000313" key="6">
    <source>
        <dbReference type="EMBL" id="BBA85050.1"/>
    </source>
</evidence>
<name>A0A2Z5T3S6_9GAMM</name>
<reference evidence="6 7" key="1">
    <citation type="journal article" date="2017" name="Proc. Natl. Acad. Sci. U.S.A.">
        <title>Small genome symbiont underlies cuticle hardness in beetles.</title>
        <authorList>
            <person name="Anbutsu H."/>
            <person name="Moriyama M."/>
            <person name="Nikoh N."/>
            <person name="Hosokawa T."/>
            <person name="Futahashi R."/>
            <person name="Tanahashi M."/>
            <person name="Meng X.Y."/>
            <person name="Kuriwada T."/>
            <person name="Mori N."/>
            <person name="Oshima K."/>
            <person name="Hattori M."/>
            <person name="Fujie M."/>
            <person name="Satoh N."/>
            <person name="Maeda T."/>
            <person name="Shigenobu S."/>
            <person name="Koga R."/>
            <person name="Fukatsu T."/>
        </authorList>
    </citation>
    <scope>NUCLEOTIDE SEQUENCE [LARGE SCALE GENOMIC DNA]</scope>
    <source>
        <strain evidence="6">NARRFE1</strain>
    </source>
</reference>
<evidence type="ECO:0000256" key="4">
    <source>
        <dbReference type="ARBA" id="ARBA00035259"/>
    </source>
</evidence>
<dbReference type="FunFam" id="3.30.230.10:FF:000001">
    <property type="entry name" value="30S ribosomal protein S9"/>
    <property type="match status" value="1"/>
</dbReference>
<evidence type="ECO:0000256" key="5">
    <source>
        <dbReference type="ARBA" id="ARBA00035523"/>
    </source>
</evidence>
<dbReference type="GO" id="GO:0006412">
    <property type="term" value="P:translation"/>
    <property type="evidence" value="ECO:0007669"/>
    <property type="project" value="InterPro"/>
</dbReference>
<dbReference type="GO" id="GO:0005737">
    <property type="term" value="C:cytoplasm"/>
    <property type="evidence" value="ECO:0007669"/>
    <property type="project" value="UniProtKB-ARBA"/>
</dbReference>
<dbReference type="PANTHER" id="PTHR21569">
    <property type="entry name" value="RIBOSOMAL PROTEIN S9"/>
    <property type="match status" value="1"/>
</dbReference>
<protein>
    <recommendedName>
        <fullName evidence="4">Small ribosomal subunit protein uS9</fullName>
    </recommendedName>
    <alternativeName>
        <fullName evidence="5">30S ribosomal protein S9</fullName>
    </alternativeName>
</protein>